<dbReference type="InterPro" id="IPR012032">
    <property type="entry name" value="UCP006598"/>
</dbReference>
<evidence type="ECO:0000313" key="1">
    <source>
        <dbReference type="EMBL" id="QNO52822.1"/>
    </source>
</evidence>
<protein>
    <recommendedName>
        <fullName evidence="2">DUF2117 domain-containing protein</fullName>
    </recommendedName>
</protein>
<dbReference type="AlphaFoldDB" id="A0A7G9YXT8"/>
<gene>
    <name evidence="1" type="ORF">KPNLKIIH_00014</name>
</gene>
<name>A0A7G9YXT8_9EURY</name>
<dbReference type="Pfam" id="PF09890">
    <property type="entry name" value="DUF2117"/>
    <property type="match status" value="1"/>
</dbReference>
<evidence type="ECO:0008006" key="2">
    <source>
        <dbReference type="Google" id="ProtNLM"/>
    </source>
</evidence>
<proteinExistence type="predicted"/>
<reference evidence="1" key="1">
    <citation type="submission" date="2020-06" db="EMBL/GenBank/DDBJ databases">
        <title>Unique genomic features of the anaerobic methanotrophic archaea.</title>
        <authorList>
            <person name="Chadwick G.L."/>
            <person name="Skennerton C.T."/>
            <person name="Laso-Perez R."/>
            <person name="Leu A.O."/>
            <person name="Speth D.R."/>
            <person name="Yu H."/>
            <person name="Morgan-Lang C."/>
            <person name="Hatzenpichler R."/>
            <person name="Goudeau D."/>
            <person name="Malmstrom R."/>
            <person name="Brazelton W.J."/>
            <person name="Woyke T."/>
            <person name="Hallam S.J."/>
            <person name="Tyson G.W."/>
            <person name="Wegener G."/>
            <person name="Boetius A."/>
            <person name="Orphan V."/>
        </authorList>
    </citation>
    <scope>NUCLEOTIDE SEQUENCE</scope>
</reference>
<sequence length="424" mass="47064">MTLIGLLIHGPEVIDEGEAEEAIKTLKEAGFEVKAALGGITGKTAVIDACMQHVIDISRDMRPSEVMEDFVERDVNFILLVNHAKTEESGFMLGEGILRRFFDRRGGDAAEENISFVQLEYGSTSRIIIRWLLRHDDVGVYKRLTGVFSEFGERQPYKLESRCKKDARSNRVYREIKGVHPGEKIVVDGVVIGMASSSHKNKNNSVTLVAKEGKLVDVVGGRLIKHNLEKLPPLELEKALVKTASVIRRTKPKRVEVGAGTDERESQGTRREKKKKRAYLFYSVDNLFPKLKDAEDADADIVVAVTIGDDTTSIAGDILRRFGIRMIGITDGDADGLIAGIERGAALEQYDRFLPPDSLIIRLKPERDDIIGEKVKEEIFGGAEEIELDGDVEQQIKALKHRILHLAEQDIIGELSSPPITTAT</sequence>
<dbReference type="EMBL" id="MT631522">
    <property type="protein sequence ID" value="QNO52822.1"/>
    <property type="molecule type" value="Genomic_DNA"/>
</dbReference>
<accession>A0A7G9YXT8</accession>
<organism evidence="1">
    <name type="scientific">Candidatus Methanophagaceae archaeon ANME-1 ERB6</name>
    <dbReference type="NCBI Taxonomy" id="2759912"/>
    <lineage>
        <taxon>Archaea</taxon>
        <taxon>Methanobacteriati</taxon>
        <taxon>Methanobacteriota</taxon>
        <taxon>Stenosarchaea group</taxon>
        <taxon>Methanomicrobia</taxon>
        <taxon>Candidatus Methanophagales</taxon>
        <taxon>Candidatus Methanophagaceae</taxon>
    </lineage>
</organism>